<dbReference type="InterPro" id="IPR029026">
    <property type="entry name" value="tRNA_m1G_MTases_N"/>
</dbReference>
<dbReference type="GO" id="GO:0008173">
    <property type="term" value="F:RNA methyltransferase activity"/>
    <property type="evidence" value="ECO:0007669"/>
    <property type="project" value="InterPro"/>
</dbReference>
<dbReference type="Proteomes" id="UP000182715">
    <property type="component" value="Unassembled WGS sequence"/>
</dbReference>
<dbReference type="Pfam" id="PF00588">
    <property type="entry name" value="SpoU_methylase"/>
    <property type="match status" value="1"/>
</dbReference>
<dbReference type="InterPro" id="IPR029064">
    <property type="entry name" value="Ribosomal_eL30-like_sf"/>
</dbReference>
<evidence type="ECO:0000313" key="6">
    <source>
        <dbReference type="EMBL" id="CRY99877.1"/>
    </source>
</evidence>
<feature type="domain" description="MRM3-like substrate binding" evidence="5">
    <location>
        <begin position="9"/>
        <end position="98"/>
    </location>
</feature>
<dbReference type="SUPFAM" id="SSF55315">
    <property type="entry name" value="L30e-like"/>
    <property type="match status" value="1"/>
</dbReference>
<evidence type="ECO:0000256" key="1">
    <source>
        <dbReference type="ARBA" id="ARBA00007228"/>
    </source>
</evidence>
<keyword evidence="3" id="KW-0808">Transferase</keyword>
<sequence length="261" mass="28083">VKHISSTNNEHIRHLHRLLSQGKFRRQYAQTVLEGVHLLQVFLQSGGMPVGVYIPEAKMPSEEVRKLTAVLPEDGFFSVSDGILKKISSLTCADDVLALIDIPDAGALPAGGDCVVLDGVQDPGNVGTVLRSAAAAGIGAVILGKGCADAWSPKVLRAGMGAHFLSEIYPQADLEIWLVRYKGRVFATALREEKQAVLYGEDLCEPTAWVFGNEGAGVGKAVLDRADKCVRIPMHDATESLNVAMAATICLFEQMRQRAAY</sequence>
<evidence type="ECO:0000259" key="4">
    <source>
        <dbReference type="Pfam" id="PF00588"/>
    </source>
</evidence>
<dbReference type="InterPro" id="IPR051259">
    <property type="entry name" value="rRNA_Methyltransferase"/>
</dbReference>
<evidence type="ECO:0000313" key="7">
    <source>
        <dbReference type="Proteomes" id="UP000182715"/>
    </source>
</evidence>
<keyword evidence="2 6" id="KW-0489">Methyltransferase</keyword>
<reference evidence="6 7" key="1">
    <citation type="submission" date="2014-11" db="EMBL/GenBank/DDBJ databases">
        <authorList>
            <person name="Diene M.Seydina."/>
        </authorList>
    </citation>
    <scope>NUCLEOTIDE SEQUENCE [LARGE SCALE GENOMIC DNA]</scope>
    <source>
        <strain evidence="6 7">Neisseria meningitidis CHUV</strain>
    </source>
</reference>
<dbReference type="CDD" id="cd18095">
    <property type="entry name" value="SpoU-like_rRNA-MTase"/>
    <property type="match status" value="1"/>
</dbReference>
<dbReference type="PANTHER" id="PTHR43191:SF2">
    <property type="entry name" value="RRNA METHYLTRANSFERASE 3, MITOCHONDRIAL"/>
    <property type="match status" value="1"/>
</dbReference>
<evidence type="ECO:0000259" key="5">
    <source>
        <dbReference type="Pfam" id="PF22435"/>
    </source>
</evidence>
<dbReference type="EMBL" id="CVTF01000102">
    <property type="protein sequence ID" value="CRY99877.1"/>
    <property type="molecule type" value="Genomic_DNA"/>
</dbReference>
<dbReference type="InterPro" id="IPR053888">
    <property type="entry name" value="MRM3-like_sub_bind"/>
</dbReference>
<name>A0A0H5QD22_NEIMI</name>
<feature type="domain" description="tRNA/rRNA methyltransferase SpoU type" evidence="4">
    <location>
        <begin position="115"/>
        <end position="252"/>
    </location>
</feature>
<dbReference type="GO" id="GO:0032259">
    <property type="term" value="P:methylation"/>
    <property type="evidence" value="ECO:0007669"/>
    <property type="project" value="UniProtKB-KW"/>
</dbReference>
<dbReference type="InterPro" id="IPR001537">
    <property type="entry name" value="SpoU_MeTrfase"/>
</dbReference>
<dbReference type="GO" id="GO:0003723">
    <property type="term" value="F:RNA binding"/>
    <property type="evidence" value="ECO:0007669"/>
    <property type="project" value="InterPro"/>
</dbReference>
<dbReference type="PANTHER" id="PTHR43191">
    <property type="entry name" value="RRNA METHYLTRANSFERASE 3"/>
    <property type="match status" value="1"/>
</dbReference>
<organism evidence="6 7">
    <name type="scientific">Neisseria meningitidis serogroup B</name>
    <dbReference type="NCBI Taxonomy" id="491"/>
    <lineage>
        <taxon>Bacteria</taxon>
        <taxon>Pseudomonadati</taxon>
        <taxon>Pseudomonadota</taxon>
        <taxon>Betaproteobacteria</taxon>
        <taxon>Neisseriales</taxon>
        <taxon>Neisseriaceae</taxon>
        <taxon>Neisseria</taxon>
    </lineage>
</organism>
<dbReference type="SUPFAM" id="SSF75217">
    <property type="entry name" value="alpha/beta knot"/>
    <property type="match status" value="1"/>
</dbReference>
<proteinExistence type="inferred from homology"/>
<accession>A0A0H5QD22</accession>
<comment type="similarity">
    <text evidence="1">Belongs to the class IV-like SAM-binding methyltransferase superfamily. RNA methyltransferase TrmH family.</text>
</comment>
<dbReference type="Pfam" id="PF22435">
    <property type="entry name" value="MRM3-like_sub_bind"/>
    <property type="match status" value="1"/>
</dbReference>
<evidence type="ECO:0000256" key="3">
    <source>
        <dbReference type="ARBA" id="ARBA00022679"/>
    </source>
</evidence>
<dbReference type="GO" id="GO:0006396">
    <property type="term" value="P:RNA processing"/>
    <property type="evidence" value="ECO:0007669"/>
    <property type="project" value="InterPro"/>
</dbReference>
<dbReference type="Gene3D" id="3.30.1330.30">
    <property type="match status" value="1"/>
</dbReference>
<evidence type="ECO:0000256" key="2">
    <source>
        <dbReference type="ARBA" id="ARBA00022603"/>
    </source>
</evidence>
<dbReference type="Gene3D" id="3.40.1280.10">
    <property type="match status" value="1"/>
</dbReference>
<feature type="non-terminal residue" evidence="6">
    <location>
        <position position="1"/>
    </location>
</feature>
<dbReference type="InterPro" id="IPR029028">
    <property type="entry name" value="Alpha/beta_knot_MTases"/>
</dbReference>
<dbReference type="AlphaFoldDB" id="A0A0H5QD22"/>
<protein>
    <submittedName>
        <fullName evidence="6">FIG011178: rRNA methylase</fullName>
    </submittedName>
</protein>